<accession>A0A0D2GIM4</accession>
<feature type="chain" id="PRO_5002242866" description="CBM-cenC domain-containing protein" evidence="2">
    <location>
        <begin position="19"/>
        <end position="381"/>
    </location>
</feature>
<sequence>MVTYKVLSLSLFALGIQALALPDRFGGPPGFPGQGGPPGGPPAGPPGRDGPGGPGDGPGYPGPGYPGGNPPDWPGSPGFPQPGPPGGGQPGWPQPSFPSWPSIPVTTTTVAISSTTTSPYVPPSFPSHQPDNDQHEIPNHICKHCYYHFRRNLYFVLGLDVLTNDNNFNRSHNNAYNFVDYDHTKHNHYDDNNNDYHIHHSSYDSDHHHNHYNHDDNNDHHRHNYYHDPSAELSYSNTAKCGFTSGLVDEVEQAGTGIFIPRSGNNYFQVTNTGTSPSEARIAQSPTFCNGVDYTISLWAIGDCNGAAQCAGFSSVRVQIVTNIGFSTDFTLSNIGPADWQELTYTFTWTAGTGLSPVSINVFMDNQNESIGLDDISISFA</sequence>
<proteinExistence type="predicted"/>
<dbReference type="GeneID" id="25307726"/>
<dbReference type="HOGENOM" id="CLU_750057_0_0_1"/>
<dbReference type="RefSeq" id="XP_013282208.1">
    <property type="nucleotide sequence ID" value="XM_013426754.1"/>
</dbReference>
<dbReference type="STRING" id="1442368.A0A0D2GIM4"/>
<name>A0A0D2GIM4_9EURO</name>
<feature type="compositionally biased region" description="Pro residues" evidence="1">
    <location>
        <begin position="60"/>
        <end position="98"/>
    </location>
</feature>
<evidence type="ECO:0000256" key="2">
    <source>
        <dbReference type="SAM" id="SignalP"/>
    </source>
</evidence>
<dbReference type="EMBL" id="KN846973">
    <property type="protein sequence ID" value="KIW78400.1"/>
    <property type="molecule type" value="Genomic_DNA"/>
</dbReference>
<keyword evidence="2" id="KW-0732">Signal</keyword>
<organism evidence="3 4">
    <name type="scientific">Fonsecaea pedrosoi CBS 271.37</name>
    <dbReference type="NCBI Taxonomy" id="1442368"/>
    <lineage>
        <taxon>Eukaryota</taxon>
        <taxon>Fungi</taxon>
        <taxon>Dikarya</taxon>
        <taxon>Ascomycota</taxon>
        <taxon>Pezizomycotina</taxon>
        <taxon>Eurotiomycetes</taxon>
        <taxon>Chaetothyriomycetidae</taxon>
        <taxon>Chaetothyriales</taxon>
        <taxon>Herpotrichiellaceae</taxon>
        <taxon>Fonsecaea</taxon>
    </lineage>
</organism>
<dbReference type="Gene3D" id="2.60.120.260">
    <property type="entry name" value="Galactose-binding domain-like"/>
    <property type="match status" value="1"/>
</dbReference>
<gene>
    <name evidence="3" type="ORF">Z517_08236</name>
</gene>
<feature type="signal peptide" evidence="2">
    <location>
        <begin position="1"/>
        <end position="18"/>
    </location>
</feature>
<evidence type="ECO:0008006" key="5">
    <source>
        <dbReference type="Google" id="ProtNLM"/>
    </source>
</evidence>
<evidence type="ECO:0000313" key="4">
    <source>
        <dbReference type="Proteomes" id="UP000053029"/>
    </source>
</evidence>
<dbReference type="SUPFAM" id="SSF49785">
    <property type="entry name" value="Galactose-binding domain-like"/>
    <property type="match status" value="1"/>
</dbReference>
<protein>
    <recommendedName>
        <fullName evidence="5">CBM-cenC domain-containing protein</fullName>
    </recommendedName>
</protein>
<keyword evidence="4" id="KW-1185">Reference proteome</keyword>
<reference evidence="3 4" key="1">
    <citation type="submission" date="2015-01" db="EMBL/GenBank/DDBJ databases">
        <title>The Genome Sequence of Fonsecaea pedrosoi CBS 271.37.</title>
        <authorList>
            <consortium name="The Broad Institute Genomics Platform"/>
            <person name="Cuomo C."/>
            <person name="de Hoog S."/>
            <person name="Gorbushina A."/>
            <person name="Stielow B."/>
            <person name="Teixiera M."/>
            <person name="Abouelleil A."/>
            <person name="Chapman S.B."/>
            <person name="Priest M."/>
            <person name="Young S.K."/>
            <person name="Wortman J."/>
            <person name="Nusbaum C."/>
            <person name="Birren B."/>
        </authorList>
    </citation>
    <scope>NUCLEOTIDE SEQUENCE [LARGE SCALE GENOMIC DNA]</scope>
    <source>
        <strain evidence="3 4">CBS 271.37</strain>
    </source>
</reference>
<dbReference type="InterPro" id="IPR008979">
    <property type="entry name" value="Galactose-bd-like_sf"/>
</dbReference>
<evidence type="ECO:0000256" key="1">
    <source>
        <dbReference type="SAM" id="MobiDB-lite"/>
    </source>
</evidence>
<evidence type="ECO:0000313" key="3">
    <source>
        <dbReference type="EMBL" id="KIW78400.1"/>
    </source>
</evidence>
<dbReference type="AlphaFoldDB" id="A0A0D2GIM4"/>
<feature type="region of interest" description="Disordered" evidence="1">
    <location>
        <begin position="25"/>
        <end position="104"/>
    </location>
</feature>
<dbReference type="OrthoDB" id="4160072at2759"/>
<dbReference type="VEuPathDB" id="FungiDB:Z517_08236"/>
<feature type="compositionally biased region" description="Gly residues" evidence="1">
    <location>
        <begin position="47"/>
        <end position="59"/>
    </location>
</feature>
<dbReference type="Proteomes" id="UP000053029">
    <property type="component" value="Unassembled WGS sequence"/>
</dbReference>